<evidence type="ECO:0000313" key="1">
    <source>
        <dbReference type="EMBL" id="MBB3326395.1"/>
    </source>
</evidence>
<organism evidence="1 2">
    <name type="scientific">Microlunatus antarcticus</name>
    <dbReference type="NCBI Taxonomy" id="53388"/>
    <lineage>
        <taxon>Bacteria</taxon>
        <taxon>Bacillati</taxon>
        <taxon>Actinomycetota</taxon>
        <taxon>Actinomycetes</taxon>
        <taxon>Propionibacteriales</taxon>
        <taxon>Propionibacteriaceae</taxon>
        <taxon>Microlunatus</taxon>
    </lineage>
</organism>
<proteinExistence type="predicted"/>
<sequence length="123" mass="13632">METAISDTTPPHPRLLASFVRSIAVLALPAVDQHLWMDRALSIASWNVDELALEFDDGMRLVSQWVTAGWLPAATMPALLTLDRALEEMSGEKFASLWERDALVTTAEWSHVRLLAAEVLGTF</sequence>
<dbReference type="RefSeq" id="WP_183337350.1">
    <property type="nucleotide sequence ID" value="NZ_JACHZG010000001.1"/>
</dbReference>
<protein>
    <submittedName>
        <fullName evidence="1">Uncharacterized protein</fullName>
    </submittedName>
</protein>
<evidence type="ECO:0000313" key="2">
    <source>
        <dbReference type="Proteomes" id="UP000565572"/>
    </source>
</evidence>
<keyword evidence="2" id="KW-1185">Reference proteome</keyword>
<gene>
    <name evidence="1" type="ORF">FHX39_001339</name>
</gene>
<dbReference type="EMBL" id="JACHZG010000001">
    <property type="protein sequence ID" value="MBB3326395.1"/>
    <property type="molecule type" value="Genomic_DNA"/>
</dbReference>
<accession>A0A7W5JUE2</accession>
<comment type="caution">
    <text evidence="1">The sequence shown here is derived from an EMBL/GenBank/DDBJ whole genome shotgun (WGS) entry which is preliminary data.</text>
</comment>
<dbReference type="AlphaFoldDB" id="A0A7W5JUE2"/>
<dbReference type="Proteomes" id="UP000565572">
    <property type="component" value="Unassembled WGS sequence"/>
</dbReference>
<reference evidence="1 2" key="1">
    <citation type="submission" date="2020-08" db="EMBL/GenBank/DDBJ databases">
        <title>Sequencing the genomes of 1000 actinobacteria strains.</title>
        <authorList>
            <person name="Klenk H.-P."/>
        </authorList>
    </citation>
    <scope>NUCLEOTIDE SEQUENCE [LARGE SCALE GENOMIC DNA]</scope>
    <source>
        <strain evidence="1 2">DSM 11053</strain>
    </source>
</reference>
<name>A0A7W5JUE2_9ACTN</name>